<sequence length="183" mass="20900">MVEPHGEGLSVEVNGVLKENENLNVHFLEDLDSYWDDVNERLKLLRRLLRRILSCPELGDFVSVPSGKQLVMLVEELTSLRKYVHVNKAGATVDDTSCQHEIGSKTVDKMLDSLKSILETVLKRKNDTELPSLWQDEHEFQKGIETTVVTTFIRSLRDEYQERLLEKEGEFGGNKSSLLGERS</sequence>
<name>A0ABC8KQ44_ERUVS</name>
<evidence type="ECO:0000313" key="2">
    <source>
        <dbReference type="Proteomes" id="UP001642260"/>
    </source>
</evidence>
<dbReference type="EMBL" id="CAKOAT010265489">
    <property type="protein sequence ID" value="CAH8359553.1"/>
    <property type="molecule type" value="Genomic_DNA"/>
</dbReference>
<dbReference type="Proteomes" id="UP001642260">
    <property type="component" value="Unassembled WGS sequence"/>
</dbReference>
<reference evidence="1 2" key="1">
    <citation type="submission" date="2022-03" db="EMBL/GenBank/DDBJ databases">
        <authorList>
            <person name="Macdonald S."/>
            <person name="Ahmed S."/>
            <person name="Newling K."/>
        </authorList>
    </citation>
    <scope>NUCLEOTIDE SEQUENCE [LARGE SCALE GENOMIC DNA]</scope>
</reference>
<dbReference type="AlphaFoldDB" id="A0ABC8KQ44"/>
<evidence type="ECO:0000313" key="1">
    <source>
        <dbReference type="EMBL" id="CAH8359553.1"/>
    </source>
</evidence>
<organism evidence="1 2">
    <name type="scientific">Eruca vesicaria subsp. sativa</name>
    <name type="common">Garden rocket</name>
    <name type="synonym">Eruca sativa</name>
    <dbReference type="NCBI Taxonomy" id="29727"/>
    <lineage>
        <taxon>Eukaryota</taxon>
        <taxon>Viridiplantae</taxon>
        <taxon>Streptophyta</taxon>
        <taxon>Embryophyta</taxon>
        <taxon>Tracheophyta</taxon>
        <taxon>Spermatophyta</taxon>
        <taxon>Magnoliopsida</taxon>
        <taxon>eudicotyledons</taxon>
        <taxon>Gunneridae</taxon>
        <taxon>Pentapetalae</taxon>
        <taxon>rosids</taxon>
        <taxon>malvids</taxon>
        <taxon>Brassicales</taxon>
        <taxon>Brassicaceae</taxon>
        <taxon>Brassiceae</taxon>
        <taxon>Eruca</taxon>
    </lineage>
</organism>
<accession>A0ABC8KQ44</accession>
<protein>
    <submittedName>
        <fullName evidence="1">Uncharacterized protein</fullName>
    </submittedName>
</protein>
<proteinExistence type="predicted"/>
<gene>
    <name evidence="1" type="ORF">ERUC_LOCUS25309</name>
</gene>
<comment type="caution">
    <text evidence="1">The sequence shown here is derived from an EMBL/GenBank/DDBJ whole genome shotgun (WGS) entry which is preliminary data.</text>
</comment>
<keyword evidence="2" id="KW-1185">Reference proteome</keyword>